<dbReference type="PANTHER" id="PTHR28627">
    <property type="entry name" value="CYTOCHROME C OXIDASE ASSEMBLY FACTOR 5"/>
    <property type="match status" value="1"/>
</dbReference>
<evidence type="ECO:0000313" key="5">
    <source>
        <dbReference type="Proteomes" id="UP000590412"/>
    </source>
</evidence>
<dbReference type="Proteomes" id="UP000590412">
    <property type="component" value="Unassembled WGS sequence"/>
</dbReference>
<organism evidence="4 5">
    <name type="scientific">Candida parapsilosis</name>
    <name type="common">Yeast</name>
    <dbReference type="NCBI Taxonomy" id="5480"/>
    <lineage>
        <taxon>Eukaryota</taxon>
        <taxon>Fungi</taxon>
        <taxon>Dikarya</taxon>
        <taxon>Ascomycota</taxon>
        <taxon>Saccharomycotina</taxon>
        <taxon>Pichiomycetes</taxon>
        <taxon>Debaryomycetaceae</taxon>
        <taxon>Candida/Lodderomyces clade</taxon>
        <taxon>Candida</taxon>
    </lineage>
</organism>
<reference evidence="4" key="1">
    <citation type="submission" date="2020-03" db="EMBL/GenBank/DDBJ databases">
        <title>FDA dAtabase for Regulatory Grade micrObial Sequences (FDA-ARGOS): Supporting development and validation of Infectious Disease Dx tests.</title>
        <authorList>
            <person name="Campos J."/>
            <person name="Goldberg B."/>
            <person name="Tallon L."/>
            <person name="Sadzewicz L."/>
            <person name="Vavikolanu K."/>
            <person name="Mehta A."/>
            <person name="Aluvathingal J."/>
            <person name="Nadendla S."/>
            <person name="Nandy P."/>
            <person name="Geyer C."/>
            <person name="Yan Y."/>
            <person name="Sichtig H."/>
        </authorList>
    </citation>
    <scope>NUCLEOTIDE SEQUENCE [LARGE SCALE GENOMIC DNA]</scope>
    <source>
        <strain evidence="4">FDAARGOS_652</strain>
    </source>
</reference>
<evidence type="ECO:0000256" key="3">
    <source>
        <dbReference type="SAM" id="MobiDB-lite"/>
    </source>
</evidence>
<protein>
    <submittedName>
        <fullName evidence="4">Mitochondrial protein</fullName>
    </submittedName>
</protein>
<sequence length="125" mass="14231">MGGSCKDQKIALAICLQRSPCVLIQRHTPKECLTDPDLKKDLPELCKANFRAFMDCKLGALDMRKRMRGNAPLSTGKYDAQYEKLSSGNFDPEEEIRRLDVMNRNLTKQQQLQEEKEKARLEGGS</sequence>
<dbReference type="GO" id="GO:0005758">
    <property type="term" value="C:mitochondrial intermembrane space"/>
    <property type="evidence" value="ECO:0007669"/>
    <property type="project" value="EnsemblFungi"/>
</dbReference>
<dbReference type="OrthoDB" id="282149at2759"/>
<evidence type="ECO:0000256" key="2">
    <source>
        <dbReference type="ARBA" id="ARBA00023157"/>
    </source>
</evidence>
<proteinExistence type="inferred from homology"/>
<dbReference type="GO" id="GO:0033617">
    <property type="term" value="P:mitochondrial respiratory chain complex IV assembly"/>
    <property type="evidence" value="ECO:0007669"/>
    <property type="project" value="EnsemblFungi"/>
</dbReference>
<gene>
    <name evidence="4" type="primary">PET191</name>
    <name evidence="4" type="ORF">FOB60_004389</name>
</gene>
<dbReference type="AlphaFoldDB" id="A0A8X7TAP5"/>
<feature type="compositionally biased region" description="Basic and acidic residues" evidence="3">
    <location>
        <begin position="113"/>
        <end position="125"/>
    </location>
</feature>
<comment type="caution">
    <text evidence="4">The sequence shown here is derived from an EMBL/GenBank/DDBJ whole genome shotgun (WGS) entry which is preliminary data.</text>
</comment>
<dbReference type="GO" id="GO:0005743">
    <property type="term" value="C:mitochondrial inner membrane"/>
    <property type="evidence" value="ECO:0007669"/>
    <property type="project" value="EnsemblFungi"/>
</dbReference>
<comment type="similarity">
    <text evidence="1">Belongs to the PET191 family.</text>
</comment>
<name>A0A8X7TAP5_CANPA</name>
<dbReference type="EMBL" id="JABWAB010000006">
    <property type="protein sequence ID" value="KAF6049006.1"/>
    <property type="molecule type" value="Genomic_DNA"/>
</dbReference>
<keyword evidence="2" id="KW-1015">Disulfide bond</keyword>
<dbReference type="PANTHER" id="PTHR28627:SF1">
    <property type="entry name" value="CYTOCHROME C OXIDASE ASSEMBLY FACTOR 5"/>
    <property type="match status" value="1"/>
</dbReference>
<evidence type="ECO:0000256" key="1">
    <source>
        <dbReference type="ARBA" id="ARBA00007785"/>
    </source>
</evidence>
<dbReference type="Pfam" id="PF10203">
    <property type="entry name" value="Pet191_N"/>
    <property type="match status" value="1"/>
</dbReference>
<dbReference type="InterPro" id="IPR018793">
    <property type="entry name" value="Cyt_c_oxidase_assmbl_Pet191"/>
</dbReference>
<feature type="region of interest" description="Disordered" evidence="3">
    <location>
        <begin position="105"/>
        <end position="125"/>
    </location>
</feature>
<accession>A0A8X7TAP5</accession>
<evidence type="ECO:0000313" key="4">
    <source>
        <dbReference type="EMBL" id="KAF6049006.1"/>
    </source>
</evidence>